<sequence>MVPRLPDGEEIAPLIRGRVSLDALKNAGILPLRDDGERLVVALASPECFPAAQVLAASFGREAAWELHRREDLEHLWGRLYDLRGGIGDDTLSAVAGIDDGDGLLREDVQSDSVDVPVIKLVNGLLREALKIRATDIHVEPFENEVLVRFRVDGVLHDRLRLPRNLQAPLTSRMKVMARMDIAERLAPQDGRIGITVGNRAVDIRVSSIPVQHGERLALRLLDKGSGLLSLEDLGMDASSRETMSALIGNPHGLILFTGPTGSGKTTTLYAILQALAKPEVNIITVEDPIEYDLEGVGQIQVNEKAGVTFPSALRSILRQDPDIIMIGEMRDYETAHIGVQASLTGHLVLSTLHTNDSVSAVIRLTDMGVEPYLAAGSLLGAVAQRLVRTLCPKCSYRAEAPALFRREGLTEVFRGRGCDHCMGTGYRGRVGLYEQFILDDELREMVAAGLPTPKIRSAARLKGFRTLWELGLDALRQGRTSPEELLRVVSAGEFGPSLEEG</sequence>
<feature type="domain" description="Bacterial type II secretion system protein E" evidence="4">
    <location>
        <begin position="318"/>
        <end position="332"/>
    </location>
</feature>
<proteinExistence type="inferred from homology"/>
<dbReference type="SMART" id="SM00382">
    <property type="entry name" value="AAA"/>
    <property type="match status" value="1"/>
</dbReference>
<dbReference type="AlphaFoldDB" id="A0A4R8MBJ4"/>
<dbReference type="SUPFAM" id="SSF52540">
    <property type="entry name" value="P-loop containing nucleoside triphosphate hydrolases"/>
    <property type="match status" value="1"/>
</dbReference>
<dbReference type="Proteomes" id="UP000295066">
    <property type="component" value="Unassembled WGS sequence"/>
</dbReference>
<dbReference type="PROSITE" id="PS00662">
    <property type="entry name" value="T2SP_E"/>
    <property type="match status" value="1"/>
</dbReference>
<dbReference type="GO" id="GO:0016887">
    <property type="term" value="F:ATP hydrolysis activity"/>
    <property type="evidence" value="ECO:0007669"/>
    <property type="project" value="TreeGrafter"/>
</dbReference>
<dbReference type="PANTHER" id="PTHR30258">
    <property type="entry name" value="TYPE II SECRETION SYSTEM PROTEIN GSPE-RELATED"/>
    <property type="match status" value="1"/>
</dbReference>
<dbReference type="OrthoDB" id="9808272at2"/>
<keyword evidence="3" id="KW-0067">ATP-binding</keyword>
<dbReference type="EMBL" id="SORI01000005">
    <property type="protein sequence ID" value="TDY61632.1"/>
    <property type="molecule type" value="Genomic_DNA"/>
</dbReference>
<organism evidence="5 6">
    <name type="scientific">Aminivibrio pyruvatiphilus</name>
    <dbReference type="NCBI Taxonomy" id="1005740"/>
    <lineage>
        <taxon>Bacteria</taxon>
        <taxon>Thermotogati</taxon>
        <taxon>Synergistota</taxon>
        <taxon>Synergistia</taxon>
        <taxon>Synergistales</taxon>
        <taxon>Aminobacteriaceae</taxon>
        <taxon>Aminivibrio</taxon>
    </lineage>
</organism>
<evidence type="ECO:0000256" key="2">
    <source>
        <dbReference type="ARBA" id="ARBA00022741"/>
    </source>
</evidence>
<dbReference type="GO" id="GO:0005886">
    <property type="term" value="C:plasma membrane"/>
    <property type="evidence" value="ECO:0007669"/>
    <property type="project" value="TreeGrafter"/>
</dbReference>
<keyword evidence="6" id="KW-1185">Reference proteome</keyword>
<accession>A0A4R8MBJ4</accession>
<dbReference type="RefSeq" id="WP_133957086.1">
    <property type="nucleotide sequence ID" value="NZ_SORI01000005.1"/>
</dbReference>
<name>A0A4R8MBJ4_9BACT</name>
<dbReference type="InterPro" id="IPR007831">
    <property type="entry name" value="T2SS_GspE_N"/>
</dbReference>
<dbReference type="Gene3D" id="3.40.50.300">
    <property type="entry name" value="P-loop containing nucleotide triphosphate hydrolases"/>
    <property type="match status" value="1"/>
</dbReference>
<comment type="similarity">
    <text evidence="1">Belongs to the GSP E family.</text>
</comment>
<dbReference type="InterPro" id="IPR003593">
    <property type="entry name" value="AAA+_ATPase"/>
</dbReference>
<dbReference type="PANTHER" id="PTHR30258:SF2">
    <property type="entry name" value="COMG OPERON PROTEIN 1"/>
    <property type="match status" value="1"/>
</dbReference>
<keyword evidence="2" id="KW-0547">Nucleotide-binding</keyword>
<evidence type="ECO:0000313" key="6">
    <source>
        <dbReference type="Proteomes" id="UP000295066"/>
    </source>
</evidence>
<dbReference type="Gene3D" id="3.30.450.90">
    <property type="match status" value="1"/>
</dbReference>
<evidence type="ECO:0000259" key="4">
    <source>
        <dbReference type="PROSITE" id="PS00662"/>
    </source>
</evidence>
<evidence type="ECO:0000313" key="5">
    <source>
        <dbReference type="EMBL" id="TDY61632.1"/>
    </source>
</evidence>
<dbReference type="InterPro" id="IPR037257">
    <property type="entry name" value="T2SS_E_N_sf"/>
</dbReference>
<dbReference type="GO" id="GO:0005524">
    <property type="term" value="F:ATP binding"/>
    <property type="evidence" value="ECO:0007669"/>
    <property type="project" value="UniProtKB-KW"/>
</dbReference>
<dbReference type="Pfam" id="PF00437">
    <property type="entry name" value="T2SSE"/>
    <property type="match status" value="1"/>
</dbReference>
<comment type="caution">
    <text evidence="5">The sequence shown here is derived from an EMBL/GenBank/DDBJ whole genome shotgun (WGS) entry which is preliminary data.</text>
</comment>
<dbReference type="SUPFAM" id="SSF160246">
    <property type="entry name" value="EspE N-terminal domain-like"/>
    <property type="match status" value="1"/>
</dbReference>
<dbReference type="Pfam" id="PF05157">
    <property type="entry name" value="MshEN"/>
    <property type="match status" value="1"/>
</dbReference>
<evidence type="ECO:0000256" key="1">
    <source>
        <dbReference type="ARBA" id="ARBA00006611"/>
    </source>
</evidence>
<gene>
    <name evidence="5" type="ORF">C8D99_10544</name>
</gene>
<reference evidence="5 6" key="1">
    <citation type="submission" date="2019-03" db="EMBL/GenBank/DDBJ databases">
        <title>Genomic Encyclopedia of Type Strains, Phase IV (KMG-IV): sequencing the most valuable type-strain genomes for metagenomic binning, comparative biology and taxonomic classification.</title>
        <authorList>
            <person name="Goeker M."/>
        </authorList>
    </citation>
    <scope>NUCLEOTIDE SEQUENCE [LARGE SCALE GENOMIC DNA]</scope>
    <source>
        <strain evidence="5 6">DSM 25964</strain>
    </source>
</reference>
<protein>
    <submittedName>
        <fullName evidence="5">Type II secretion system protein E (GspE)</fullName>
    </submittedName>
</protein>
<evidence type="ECO:0000256" key="3">
    <source>
        <dbReference type="ARBA" id="ARBA00022840"/>
    </source>
</evidence>
<dbReference type="InterPro" id="IPR001482">
    <property type="entry name" value="T2SS/T4SS_dom"/>
</dbReference>
<dbReference type="InterPro" id="IPR027417">
    <property type="entry name" value="P-loop_NTPase"/>
</dbReference>
<dbReference type="CDD" id="cd01129">
    <property type="entry name" value="PulE-GspE-like"/>
    <property type="match status" value="1"/>
</dbReference>